<accession>A0AAV2ZNK4</accession>
<evidence type="ECO:0000256" key="7">
    <source>
        <dbReference type="SAM" id="SignalP"/>
    </source>
</evidence>
<protein>
    <recommendedName>
        <fullName evidence="10">Elicitin-like protein</fullName>
    </recommendedName>
</protein>
<evidence type="ECO:0000256" key="1">
    <source>
        <dbReference type="ARBA" id="ARBA00004613"/>
    </source>
</evidence>
<dbReference type="SMART" id="SM01187">
    <property type="entry name" value="Elicitin"/>
    <property type="match status" value="1"/>
</dbReference>
<dbReference type="GO" id="GO:0005576">
    <property type="term" value="C:extracellular region"/>
    <property type="evidence" value="ECO:0007669"/>
    <property type="project" value="UniProtKB-SubCell"/>
</dbReference>
<keyword evidence="4" id="KW-0928">Hypersensitive response elicitation</keyword>
<feature type="chain" id="PRO_5043472430" description="Elicitin-like protein" evidence="7">
    <location>
        <begin position="20"/>
        <end position="206"/>
    </location>
</feature>
<evidence type="ECO:0000256" key="2">
    <source>
        <dbReference type="ARBA" id="ARBA00009544"/>
    </source>
</evidence>
<evidence type="ECO:0008006" key="10">
    <source>
        <dbReference type="Google" id="ProtNLM"/>
    </source>
</evidence>
<feature type="signal peptide" evidence="7">
    <location>
        <begin position="1"/>
        <end position="19"/>
    </location>
</feature>
<feature type="compositionally biased region" description="Low complexity" evidence="6">
    <location>
        <begin position="146"/>
        <end position="175"/>
    </location>
</feature>
<evidence type="ECO:0000256" key="6">
    <source>
        <dbReference type="SAM" id="MobiDB-lite"/>
    </source>
</evidence>
<comment type="subcellular location">
    <subcellularLocation>
        <location evidence="1">Secreted</location>
    </subcellularLocation>
</comment>
<proteinExistence type="inferred from homology"/>
<evidence type="ECO:0000313" key="9">
    <source>
        <dbReference type="Proteomes" id="UP001146120"/>
    </source>
</evidence>
<keyword evidence="5" id="KW-1015">Disulfide bond</keyword>
<comment type="caution">
    <text evidence="8">The sequence shown here is derived from an EMBL/GenBank/DDBJ whole genome shotgun (WGS) entry which is preliminary data.</text>
</comment>
<keyword evidence="3" id="KW-0964">Secreted</keyword>
<evidence type="ECO:0000256" key="3">
    <source>
        <dbReference type="ARBA" id="ARBA00022525"/>
    </source>
</evidence>
<gene>
    <name evidence="8" type="ORF">N0F65_004367</name>
</gene>
<name>A0AAV2ZNK4_9STRA</name>
<feature type="region of interest" description="Disordered" evidence="6">
    <location>
        <begin position="133"/>
        <end position="184"/>
    </location>
</feature>
<comment type="similarity">
    <text evidence="2">Belongs to the elicitin family.</text>
</comment>
<evidence type="ECO:0000256" key="5">
    <source>
        <dbReference type="ARBA" id="ARBA00023157"/>
    </source>
</evidence>
<dbReference type="GO" id="GO:0052040">
    <property type="term" value="P:symbiont-mediated perturbation of host programmed cell death"/>
    <property type="evidence" value="ECO:0007669"/>
    <property type="project" value="UniProtKB-KW"/>
</dbReference>
<keyword evidence="7" id="KW-0732">Signal</keyword>
<dbReference type="InterPro" id="IPR002200">
    <property type="entry name" value="Elicitin"/>
</dbReference>
<dbReference type="SUPFAM" id="SSF48647">
    <property type="entry name" value="Fungal elicitin"/>
    <property type="match status" value="1"/>
</dbReference>
<dbReference type="InterPro" id="IPR036470">
    <property type="entry name" value="Elicitin_sf"/>
</dbReference>
<evidence type="ECO:0000313" key="8">
    <source>
        <dbReference type="EMBL" id="DBA04730.1"/>
    </source>
</evidence>
<keyword evidence="9" id="KW-1185">Reference proteome</keyword>
<evidence type="ECO:0000256" key="4">
    <source>
        <dbReference type="ARBA" id="ARBA00022978"/>
    </source>
</evidence>
<reference evidence="8" key="1">
    <citation type="submission" date="2022-11" db="EMBL/GenBank/DDBJ databases">
        <authorList>
            <person name="Morgan W.R."/>
            <person name="Tartar A."/>
        </authorList>
    </citation>
    <scope>NUCLEOTIDE SEQUENCE</scope>
    <source>
        <strain evidence="8">ARSEF 373</strain>
    </source>
</reference>
<organism evidence="8 9">
    <name type="scientific">Lagenidium giganteum</name>
    <dbReference type="NCBI Taxonomy" id="4803"/>
    <lineage>
        <taxon>Eukaryota</taxon>
        <taxon>Sar</taxon>
        <taxon>Stramenopiles</taxon>
        <taxon>Oomycota</taxon>
        <taxon>Peronosporomycetes</taxon>
        <taxon>Pythiales</taxon>
        <taxon>Pythiaceae</taxon>
    </lineage>
</organism>
<dbReference type="Pfam" id="PF00964">
    <property type="entry name" value="Elicitin"/>
    <property type="match status" value="1"/>
</dbReference>
<dbReference type="EMBL" id="DAKRPA010000005">
    <property type="protein sequence ID" value="DBA04730.1"/>
    <property type="molecule type" value="Genomic_DNA"/>
</dbReference>
<reference evidence="8" key="2">
    <citation type="journal article" date="2023" name="Microbiol Resour">
        <title>Decontamination and Annotation of the Draft Genome Sequence of the Oomycete Lagenidium giganteum ARSEF 373.</title>
        <authorList>
            <person name="Morgan W.R."/>
            <person name="Tartar A."/>
        </authorList>
    </citation>
    <scope>NUCLEOTIDE SEQUENCE</scope>
    <source>
        <strain evidence="8">ARSEF 373</strain>
    </source>
</reference>
<sequence>MAKFSAILAASLAFAAVYAHGDGDHAEAAATVDPNAPACDAKVSKSVVDVIGNGTLFSSCAAPNGTWEFKDIFGAAELKPAEFLTWCSSSVCMAPMHHLLDTLPTNCTIEFGGKPRNLSAEIDHLHHDCHKAKDGAKNATGGGNSTAGNSTKPAAGKSADSAPSAAGAAGNKSSPSPTPKSDASVLSGKAAVATLSATVAAAALML</sequence>
<dbReference type="Proteomes" id="UP001146120">
    <property type="component" value="Unassembled WGS sequence"/>
</dbReference>
<dbReference type="AlphaFoldDB" id="A0AAV2ZNK4"/>